<comment type="pathway">
    <text evidence="1 5">Carbohydrate metabolism; hexose metabolism.</text>
</comment>
<dbReference type="Pfam" id="PF01263">
    <property type="entry name" value="Aldose_epim"/>
    <property type="match status" value="1"/>
</dbReference>
<gene>
    <name evidence="9" type="ORF">EI545_02705</name>
</gene>
<dbReference type="InterPro" id="IPR015443">
    <property type="entry name" value="Aldose_1-epimerase"/>
</dbReference>
<protein>
    <recommendedName>
        <fullName evidence="5">Aldose 1-epimerase</fullName>
        <ecNumber evidence="5">5.1.3.3</ecNumber>
    </recommendedName>
</protein>
<keyword evidence="4 5" id="KW-0119">Carbohydrate metabolism</keyword>
<dbReference type="Proteomes" id="UP000282002">
    <property type="component" value="Chromosome"/>
</dbReference>
<keyword evidence="3 5" id="KW-0413">Isomerase</keyword>
<evidence type="ECO:0000313" key="9">
    <source>
        <dbReference type="EMBL" id="AZL57842.1"/>
    </source>
</evidence>
<sequence>MAQIEIFGEIEGQPVHSLTLTADGGLRLTLLTYGARLMQLWAPDRAGGLADVVLGHDSLTDYQTQGGYLGATCGRFANRIAGGQFWLDGARHQLALNEGPNQLHGGPRGFDGVVWAIADHSDSHVTFTHTSPDGDMGYPGAVDLRCTYRIDGLRLTIEMTATTDAPTVVNLAHHSYFNLAGQGSGDVLGHSLQIAARHYLPVDASLIPTGAVLPVAGTAFDFTQARPIGHALPGPGGFDHCFCLSDPLVRTEGPLLRPCLTLMDLASGRRLRLSANAPGLQVYTGAHFAGTPGKAGATYGRYAGVALETQGFPDAPNQPQFPSARLDPGQTYQHLMLCDFTPA</sequence>
<reference evidence="9 10" key="1">
    <citation type="submission" date="2018-12" db="EMBL/GenBank/DDBJ databases">
        <title>Complete genome sequencing of Tabrizicola sp. K13M18.</title>
        <authorList>
            <person name="Bae J.-W."/>
        </authorList>
    </citation>
    <scope>NUCLEOTIDE SEQUENCE [LARGE SCALE GENOMIC DNA]</scope>
    <source>
        <strain evidence="9 10">K13M18</strain>
    </source>
</reference>
<dbReference type="CDD" id="cd09019">
    <property type="entry name" value="galactose_mutarotase_like"/>
    <property type="match status" value="1"/>
</dbReference>
<dbReference type="InterPro" id="IPR047215">
    <property type="entry name" value="Galactose_mutarotase-like"/>
</dbReference>
<evidence type="ECO:0000256" key="7">
    <source>
        <dbReference type="PIRSR" id="PIRSR005096-2"/>
    </source>
</evidence>
<dbReference type="SUPFAM" id="SSF74650">
    <property type="entry name" value="Galactose mutarotase-like"/>
    <property type="match status" value="1"/>
</dbReference>
<dbReference type="PIRSF" id="PIRSF005096">
    <property type="entry name" value="GALM"/>
    <property type="match status" value="1"/>
</dbReference>
<evidence type="ECO:0000256" key="4">
    <source>
        <dbReference type="ARBA" id="ARBA00023277"/>
    </source>
</evidence>
<dbReference type="InterPro" id="IPR014718">
    <property type="entry name" value="GH-type_carb-bd"/>
</dbReference>
<dbReference type="GO" id="GO:0033499">
    <property type="term" value="P:galactose catabolic process via UDP-galactose, Leloir pathway"/>
    <property type="evidence" value="ECO:0007669"/>
    <property type="project" value="TreeGrafter"/>
</dbReference>
<dbReference type="KEGG" id="taw:EI545_02705"/>
<comment type="catalytic activity">
    <reaction evidence="5">
        <text>alpha-D-glucose = beta-D-glucose</text>
        <dbReference type="Rhea" id="RHEA:10264"/>
        <dbReference type="ChEBI" id="CHEBI:15903"/>
        <dbReference type="ChEBI" id="CHEBI:17925"/>
        <dbReference type="EC" id="5.1.3.3"/>
    </reaction>
</comment>
<dbReference type="GO" id="GO:0005737">
    <property type="term" value="C:cytoplasm"/>
    <property type="evidence" value="ECO:0007669"/>
    <property type="project" value="TreeGrafter"/>
</dbReference>
<evidence type="ECO:0000256" key="6">
    <source>
        <dbReference type="PIRSR" id="PIRSR005096-1"/>
    </source>
</evidence>
<proteinExistence type="inferred from homology"/>
<dbReference type="PANTHER" id="PTHR10091">
    <property type="entry name" value="ALDOSE-1-EPIMERASE"/>
    <property type="match status" value="1"/>
</dbReference>
<dbReference type="PANTHER" id="PTHR10091:SF0">
    <property type="entry name" value="GALACTOSE MUTAROTASE"/>
    <property type="match status" value="1"/>
</dbReference>
<organism evidence="9 10">
    <name type="scientific">Tabrizicola piscis</name>
    <dbReference type="NCBI Taxonomy" id="2494374"/>
    <lineage>
        <taxon>Bacteria</taxon>
        <taxon>Pseudomonadati</taxon>
        <taxon>Pseudomonadota</taxon>
        <taxon>Alphaproteobacteria</taxon>
        <taxon>Rhodobacterales</taxon>
        <taxon>Paracoccaceae</taxon>
        <taxon>Tabrizicola</taxon>
    </lineage>
</organism>
<accession>A0A3S8U2J7</accession>
<evidence type="ECO:0000256" key="1">
    <source>
        <dbReference type="ARBA" id="ARBA00005028"/>
    </source>
</evidence>
<dbReference type="NCBIfam" id="NF008277">
    <property type="entry name" value="PRK11055.1"/>
    <property type="match status" value="1"/>
</dbReference>
<feature type="binding site" evidence="8">
    <location>
        <begin position="174"/>
        <end position="176"/>
    </location>
    <ligand>
        <name>beta-D-galactose</name>
        <dbReference type="ChEBI" id="CHEBI:27667"/>
    </ligand>
</feature>
<dbReference type="EC" id="5.1.3.3" evidence="5"/>
<evidence type="ECO:0000313" key="10">
    <source>
        <dbReference type="Proteomes" id="UP000282002"/>
    </source>
</evidence>
<dbReference type="Gene3D" id="2.70.98.10">
    <property type="match status" value="1"/>
</dbReference>
<dbReference type="InterPro" id="IPR008183">
    <property type="entry name" value="Aldose_1/G6P_1-epimerase"/>
</dbReference>
<dbReference type="UniPathway" id="UPA00242"/>
<dbReference type="GO" id="GO:0004034">
    <property type="term" value="F:aldose 1-epimerase activity"/>
    <property type="evidence" value="ECO:0007669"/>
    <property type="project" value="UniProtKB-EC"/>
</dbReference>
<feature type="binding site" evidence="8">
    <location>
        <begin position="78"/>
        <end position="79"/>
    </location>
    <ligand>
        <name>beta-D-galactose</name>
        <dbReference type="ChEBI" id="CHEBI:27667"/>
    </ligand>
</feature>
<evidence type="ECO:0000256" key="5">
    <source>
        <dbReference type="PIRNR" id="PIRNR005096"/>
    </source>
</evidence>
<evidence type="ECO:0000256" key="3">
    <source>
        <dbReference type="ARBA" id="ARBA00023235"/>
    </source>
</evidence>
<evidence type="ECO:0000256" key="2">
    <source>
        <dbReference type="ARBA" id="ARBA00006206"/>
    </source>
</evidence>
<evidence type="ECO:0000256" key="8">
    <source>
        <dbReference type="PIRSR" id="PIRSR005096-3"/>
    </source>
</evidence>
<feature type="active site" description="Proton donor" evidence="6">
    <location>
        <position position="174"/>
    </location>
</feature>
<feature type="binding site" evidence="7">
    <location>
        <position position="239"/>
    </location>
    <ligand>
        <name>beta-D-galactose</name>
        <dbReference type="ChEBI" id="CHEBI:27667"/>
    </ligand>
</feature>
<feature type="active site" description="Proton acceptor" evidence="6">
    <location>
        <position position="308"/>
    </location>
</feature>
<dbReference type="GO" id="GO:0006006">
    <property type="term" value="P:glucose metabolic process"/>
    <property type="evidence" value="ECO:0007669"/>
    <property type="project" value="TreeGrafter"/>
</dbReference>
<comment type="similarity">
    <text evidence="2 5">Belongs to the aldose epimerase family.</text>
</comment>
<dbReference type="OrthoDB" id="9779408at2"/>
<dbReference type="AlphaFoldDB" id="A0A3S8U2J7"/>
<dbReference type="InterPro" id="IPR011013">
    <property type="entry name" value="Gal_mutarotase_sf_dom"/>
</dbReference>
<keyword evidence="10" id="KW-1185">Reference proteome</keyword>
<dbReference type="EMBL" id="CP034328">
    <property type="protein sequence ID" value="AZL57842.1"/>
    <property type="molecule type" value="Genomic_DNA"/>
</dbReference>
<dbReference type="RefSeq" id="WP_125324043.1">
    <property type="nucleotide sequence ID" value="NZ_CP034328.1"/>
</dbReference>
<dbReference type="GO" id="GO:0030246">
    <property type="term" value="F:carbohydrate binding"/>
    <property type="evidence" value="ECO:0007669"/>
    <property type="project" value="InterPro"/>
</dbReference>
<name>A0A3S8U2J7_9RHOB</name>